<sequence length="291" mass="31623">MGGAGYCVQGEGPNMTDRGYEKSVAAARGVRLVEEPAIAGAPKRPLIQLDNLSKRYGGHTVLDSIDLEVMSGEVVAIIGPSGSGKSTLLRCINYLEPPDGGFVTIGDITLSAAMPASSTELARLRRSVGMVFQSFNLFPHMTVLRNISLAQERVLGRSRKEAEERSMQLLKRVGLGDKAGQYPARCSGGQQQRVAIARSLALDPQVMLFDEPTSALDPELGLEVLAVMRELAETGMTMIVVTHEMSFAENVSDTVMIMADGRIVEKGPSTEVMRNPQHERTKRFLRAVHDR</sequence>
<reference evidence="10 11" key="1">
    <citation type="submission" date="2018-05" db="EMBL/GenBank/DDBJ databases">
        <title>Genomic Encyclopedia of Type Strains, Phase IV (KMG-IV): sequencing the most valuable type-strain genomes for metagenomic binning, comparative biology and taxonomic classification.</title>
        <authorList>
            <person name="Goeker M."/>
        </authorList>
    </citation>
    <scope>NUCLEOTIDE SEQUENCE [LARGE SCALE GENOMIC DNA]</scope>
    <source>
        <strain evidence="10 11">DSM 2626</strain>
    </source>
</reference>
<gene>
    <name evidence="10" type="ORF">C8D77_1108</name>
</gene>
<dbReference type="SUPFAM" id="SSF52540">
    <property type="entry name" value="P-loop containing nucleoside triphosphate hydrolases"/>
    <property type="match status" value="1"/>
</dbReference>
<keyword evidence="5" id="KW-0547">Nucleotide-binding</keyword>
<dbReference type="InterPro" id="IPR017871">
    <property type="entry name" value="ABC_transporter-like_CS"/>
</dbReference>
<dbReference type="Proteomes" id="UP000245631">
    <property type="component" value="Unassembled WGS sequence"/>
</dbReference>
<keyword evidence="7" id="KW-0029">Amino-acid transport</keyword>
<evidence type="ECO:0000256" key="7">
    <source>
        <dbReference type="ARBA" id="ARBA00022970"/>
    </source>
</evidence>
<dbReference type="InterPro" id="IPR003593">
    <property type="entry name" value="AAA+_ATPase"/>
</dbReference>
<organism evidence="10 11">
    <name type="scientific">Rhizobium loti</name>
    <name type="common">Mesorhizobium loti</name>
    <dbReference type="NCBI Taxonomy" id="381"/>
    <lineage>
        <taxon>Bacteria</taxon>
        <taxon>Pseudomonadati</taxon>
        <taxon>Pseudomonadota</taxon>
        <taxon>Alphaproteobacteria</taxon>
        <taxon>Hyphomicrobiales</taxon>
        <taxon>Phyllobacteriaceae</taxon>
        <taxon>Mesorhizobium</taxon>
    </lineage>
</organism>
<evidence type="ECO:0000313" key="11">
    <source>
        <dbReference type="Proteomes" id="UP000245631"/>
    </source>
</evidence>
<dbReference type="FunFam" id="3.40.50.300:FF:000020">
    <property type="entry name" value="Amino acid ABC transporter ATP-binding component"/>
    <property type="match status" value="1"/>
</dbReference>
<evidence type="ECO:0000256" key="3">
    <source>
        <dbReference type="ARBA" id="ARBA00022448"/>
    </source>
</evidence>
<feature type="domain" description="ABC transporter" evidence="9">
    <location>
        <begin position="47"/>
        <end position="285"/>
    </location>
</feature>
<dbReference type="PIRSF" id="PIRSF039085">
    <property type="entry name" value="ABC_ATPase_HisP"/>
    <property type="match status" value="1"/>
</dbReference>
<comment type="caution">
    <text evidence="10">The sequence shown here is derived from an EMBL/GenBank/DDBJ whole genome shotgun (WGS) entry which is preliminary data.</text>
</comment>
<dbReference type="InterPro" id="IPR050086">
    <property type="entry name" value="MetN_ABC_transporter-like"/>
</dbReference>
<name>A0A8E2W8D2_RHILI</name>
<dbReference type="PROSITE" id="PS50893">
    <property type="entry name" value="ABC_TRANSPORTER_2"/>
    <property type="match status" value="1"/>
</dbReference>
<dbReference type="EMBL" id="QGGH01000010">
    <property type="protein sequence ID" value="PWJ88541.1"/>
    <property type="molecule type" value="Genomic_DNA"/>
</dbReference>
<dbReference type="InterPro" id="IPR027417">
    <property type="entry name" value="P-loop_NTPase"/>
</dbReference>
<dbReference type="AlphaFoldDB" id="A0A8E2W8D2"/>
<dbReference type="GO" id="GO:0016887">
    <property type="term" value="F:ATP hydrolysis activity"/>
    <property type="evidence" value="ECO:0007669"/>
    <property type="project" value="InterPro"/>
</dbReference>
<evidence type="ECO:0000256" key="8">
    <source>
        <dbReference type="ARBA" id="ARBA00023136"/>
    </source>
</evidence>
<evidence type="ECO:0000256" key="1">
    <source>
        <dbReference type="ARBA" id="ARBA00004202"/>
    </source>
</evidence>
<evidence type="ECO:0000256" key="6">
    <source>
        <dbReference type="ARBA" id="ARBA00022840"/>
    </source>
</evidence>
<dbReference type="CDD" id="cd03262">
    <property type="entry name" value="ABC_HisP_GlnQ"/>
    <property type="match status" value="1"/>
</dbReference>
<evidence type="ECO:0000259" key="9">
    <source>
        <dbReference type="PROSITE" id="PS50893"/>
    </source>
</evidence>
<dbReference type="GO" id="GO:0015424">
    <property type="term" value="F:ABC-type amino acid transporter activity"/>
    <property type="evidence" value="ECO:0007669"/>
    <property type="project" value="InterPro"/>
</dbReference>
<keyword evidence="4" id="KW-1003">Cell membrane</keyword>
<dbReference type="GO" id="GO:0005886">
    <property type="term" value="C:plasma membrane"/>
    <property type="evidence" value="ECO:0007669"/>
    <property type="project" value="UniProtKB-SubCell"/>
</dbReference>
<evidence type="ECO:0000313" key="10">
    <source>
        <dbReference type="EMBL" id="PWJ88541.1"/>
    </source>
</evidence>
<protein>
    <submittedName>
        <fullName evidence="10">Amino acid ABC transporter ATP-binding protein (PAAT family)</fullName>
    </submittedName>
</protein>
<evidence type="ECO:0000256" key="4">
    <source>
        <dbReference type="ARBA" id="ARBA00022475"/>
    </source>
</evidence>
<proteinExistence type="inferred from homology"/>
<keyword evidence="3" id="KW-0813">Transport</keyword>
<dbReference type="Pfam" id="PF00005">
    <property type="entry name" value="ABC_tran"/>
    <property type="match status" value="1"/>
</dbReference>
<accession>A0A8E2W8D2</accession>
<dbReference type="PROSITE" id="PS00211">
    <property type="entry name" value="ABC_TRANSPORTER_1"/>
    <property type="match status" value="1"/>
</dbReference>
<comment type="subcellular location">
    <subcellularLocation>
        <location evidence="1">Cell membrane</location>
        <topology evidence="1">Peripheral membrane protein</topology>
    </subcellularLocation>
</comment>
<evidence type="ECO:0000256" key="2">
    <source>
        <dbReference type="ARBA" id="ARBA00005417"/>
    </source>
</evidence>
<evidence type="ECO:0000256" key="5">
    <source>
        <dbReference type="ARBA" id="ARBA00022741"/>
    </source>
</evidence>
<dbReference type="InterPro" id="IPR003439">
    <property type="entry name" value="ABC_transporter-like_ATP-bd"/>
</dbReference>
<dbReference type="InterPro" id="IPR030679">
    <property type="entry name" value="ABC_ATPase_HisP-typ"/>
</dbReference>
<keyword evidence="8" id="KW-0472">Membrane</keyword>
<dbReference type="GO" id="GO:0005524">
    <property type="term" value="F:ATP binding"/>
    <property type="evidence" value="ECO:0007669"/>
    <property type="project" value="UniProtKB-KW"/>
</dbReference>
<dbReference type="SMART" id="SM00382">
    <property type="entry name" value="AAA"/>
    <property type="match status" value="1"/>
</dbReference>
<dbReference type="PANTHER" id="PTHR43166">
    <property type="entry name" value="AMINO ACID IMPORT ATP-BINDING PROTEIN"/>
    <property type="match status" value="1"/>
</dbReference>
<dbReference type="Gene3D" id="3.40.50.300">
    <property type="entry name" value="P-loop containing nucleotide triphosphate hydrolases"/>
    <property type="match status" value="1"/>
</dbReference>
<keyword evidence="6 10" id="KW-0067">ATP-binding</keyword>
<comment type="similarity">
    <text evidence="2">Belongs to the ABC transporter superfamily.</text>
</comment>
<dbReference type="PANTHER" id="PTHR43166:SF9">
    <property type="entry name" value="GLUTAMATE_ASPARTATE IMPORT ATP-BINDING PROTEIN GLTL"/>
    <property type="match status" value="1"/>
</dbReference>